<dbReference type="AlphaFoldDB" id="A0A5E4Q361"/>
<evidence type="ECO:0000256" key="1">
    <source>
        <dbReference type="ARBA" id="ARBA00004651"/>
    </source>
</evidence>
<reference evidence="12 13" key="1">
    <citation type="submission" date="2017-07" db="EMBL/GenBank/DDBJ databases">
        <authorList>
            <person name="Talla V."/>
            <person name="Backstrom N."/>
        </authorList>
    </citation>
    <scope>NUCLEOTIDE SEQUENCE [LARGE SCALE GENOMIC DNA]</scope>
</reference>
<dbReference type="InterPro" id="IPR005829">
    <property type="entry name" value="Sugar_transporter_CS"/>
</dbReference>
<feature type="transmembrane region" description="Helical" evidence="10">
    <location>
        <begin position="317"/>
        <end position="340"/>
    </location>
</feature>
<evidence type="ECO:0000256" key="8">
    <source>
        <dbReference type="ARBA" id="ARBA00023180"/>
    </source>
</evidence>
<evidence type="ECO:0000256" key="2">
    <source>
        <dbReference type="ARBA" id="ARBA00022448"/>
    </source>
</evidence>
<evidence type="ECO:0000256" key="6">
    <source>
        <dbReference type="ARBA" id="ARBA00022989"/>
    </source>
</evidence>
<dbReference type="PROSITE" id="PS00217">
    <property type="entry name" value="SUGAR_TRANSPORT_2"/>
    <property type="match status" value="1"/>
</dbReference>
<dbReference type="Proteomes" id="UP000324832">
    <property type="component" value="Unassembled WGS sequence"/>
</dbReference>
<keyword evidence="4" id="KW-0762">Sugar transport</keyword>
<dbReference type="GO" id="GO:0022857">
    <property type="term" value="F:transmembrane transporter activity"/>
    <property type="evidence" value="ECO:0007669"/>
    <property type="project" value="InterPro"/>
</dbReference>
<keyword evidence="6 10" id="KW-1133">Transmembrane helix</keyword>
<accession>A0A5E4Q361</accession>
<proteinExistence type="predicted"/>
<evidence type="ECO:0000256" key="4">
    <source>
        <dbReference type="ARBA" id="ARBA00022597"/>
    </source>
</evidence>
<dbReference type="PROSITE" id="PS00216">
    <property type="entry name" value="SUGAR_TRANSPORT_1"/>
    <property type="match status" value="1"/>
</dbReference>
<sequence length="500" mass="56279">MSPLWEQGISQTTVPFDNRNAMDQGNESELEKINKSEIENGDAKSQVNAQQPFRRQAFVSMAAFMLSFSAGATSGISAIIIPQLQHEDRHKYNREMISWVGYLMERFGRRRSQLLLSLTYISGWMIIGFAGNIYLMLMGRFITGFCQGWLGPLGPVFVGEISSPIYRGLFLAGLSLSIAFGVFMSHLFGTFLHWSHASFLCGLFPLIGGIIIFYAPESPSWLASKNRVEECKESFYWYRGYSPVMQNELDKMLVEHEKKKEVKPKLETLKENIKKPEFWKPLCIMIVFFIVTQLSGINVVCAYTTDIMEVLIGNNKNTYAAMLATDILRVIALISACLILRRLGRRPLAIFSGVLTTLSLITLASYLYLVDKRVIRHISPFISLGLMAIYIVVSNLGISPLPWNMVGEVFASETKGLGSGISVMMTSMAFFGTVKTAPAMFHSIGHHGTYMFYGLSTLMGTIFLYFFLPETKGKTLLQIAEHFRSNDKKKKWDLNDTNCA</sequence>
<evidence type="ECO:0000313" key="12">
    <source>
        <dbReference type="EMBL" id="VVC91664.1"/>
    </source>
</evidence>
<feature type="transmembrane region" description="Helical" evidence="10">
    <location>
        <begin position="57"/>
        <end position="81"/>
    </location>
</feature>
<feature type="transmembrane region" description="Helical" evidence="10">
    <location>
        <begin position="282"/>
        <end position="305"/>
    </location>
</feature>
<feature type="transmembrane region" description="Helical" evidence="10">
    <location>
        <begin position="114"/>
        <end position="135"/>
    </location>
</feature>
<dbReference type="InterPro" id="IPR005828">
    <property type="entry name" value="MFS_sugar_transport-like"/>
</dbReference>
<feature type="transmembrane region" description="Helical" evidence="10">
    <location>
        <begin position="347"/>
        <end position="369"/>
    </location>
</feature>
<comment type="subcellular location">
    <subcellularLocation>
        <location evidence="1">Cell membrane</location>
        <topology evidence="1">Multi-pass membrane protein</topology>
    </subcellularLocation>
</comment>
<protein>
    <recommendedName>
        <fullName evidence="11">Major facilitator superfamily (MFS) profile domain-containing protein</fullName>
    </recommendedName>
</protein>
<feature type="transmembrane region" description="Helical" evidence="10">
    <location>
        <begin position="194"/>
        <end position="215"/>
    </location>
</feature>
<dbReference type="InterPro" id="IPR003663">
    <property type="entry name" value="Sugar/inositol_transpt"/>
</dbReference>
<dbReference type="FunFam" id="1.20.1250.20:FF:000218">
    <property type="entry name" value="facilitated trehalose transporter Tret1"/>
    <property type="match status" value="1"/>
</dbReference>
<keyword evidence="2" id="KW-0813">Transport</keyword>
<evidence type="ECO:0000313" key="13">
    <source>
        <dbReference type="Proteomes" id="UP000324832"/>
    </source>
</evidence>
<feature type="transmembrane region" description="Helical" evidence="10">
    <location>
        <begin position="141"/>
        <end position="161"/>
    </location>
</feature>
<evidence type="ECO:0000259" key="11">
    <source>
        <dbReference type="PROSITE" id="PS50850"/>
    </source>
</evidence>
<name>A0A5E4Q361_9NEOP</name>
<evidence type="ECO:0000256" key="9">
    <source>
        <dbReference type="SAM" id="MobiDB-lite"/>
    </source>
</evidence>
<dbReference type="PANTHER" id="PTHR48021">
    <property type="match status" value="1"/>
</dbReference>
<dbReference type="InterPro" id="IPR036259">
    <property type="entry name" value="MFS_trans_sf"/>
</dbReference>
<dbReference type="GO" id="GO:0005886">
    <property type="term" value="C:plasma membrane"/>
    <property type="evidence" value="ECO:0007669"/>
    <property type="project" value="UniProtKB-SubCell"/>
</dbReference>
<feature type="region of interest" description="Disordered" evidence="9">
    <location>
        <begin position="1"/>
        <end position="28"/>
    </location>
</feature>
<feature type="transmembrane region" description="Helical" evidence="10">
    <location>
        <begin position="416"/>
        <end position="438"/>
    </location>
</feature>
<organism evidence="12 13">
    <name type="scientific">Leptidea sinapis</name>
    <dbReference type="NCBI Taxonomy" id="189913"/>
    <lineage>
        <taxon>Eukaryota</taxon>
        <taxon>Metazoa</taxon>
        <taxon>Ecdysozoa</taxon>
        <taxon>Arthropoda</taxon>
        <taxon>Hexapoda</taxon>
        <taxon>Insecta</taxon>
        <taxon>Pterygota</taxon>
        <taxon>Neoptera</taxon>
        <taxon>Endopterygota</taxon>
        <taxon>Lepidoptera</taxon>
        <taxon>Glossata</taxon>
        <taxon>Ditrysia</taxon>
        <taxon>Papilionoidea</taxon>
        <taxon>Pieridae</taxon>
        <taxon>Dismorphiinae</taxon>
        <taxon>Leptidea</taxon>
    </lineage>
</organism>
<keyword evidence="13" id="KW-1185">Reference proteome</keyword>
<evidence type="ECO:0000256" key="10">
    <source>
        <dbReference type="SAM" id="Phobius"/>
    </source>
</evidence>
<feature type="domain" description="Major facilitator superfamily (MFS) profile" evidence="11">
    <location>
        <begin position="1"/>
        <end position="472"/>
    </location>
</feature>
<dbReference type="InterPro" id="IPR020846">
    <property type="entry name" value="MFS_dom"/>
</dbReference>
<evidence type="ECO:0000256" key="3">
    <source>
        <dbReference type="ARBA" id="ARBA00022475"/>
    </source>
</evidence>
<keyword evidence="7 10" id="KW-0472">Membrane</keyword>
<dbReference type="PRINTS" id="PR00171">
    <property type="entry name" value="SUGRTRNSPORT"/>
</dbReference>
<feature type="transmembrane region" description="Helical" evidence="10">
    <location>
        <begin position="450"/>
        <end position="468"/>
    </location>
</feature>
<dbReference type="InterPro" id="IPR050549">
    <property type="entry name" value="MFS_Trehalose_Transporter"/>
</dbReference>
<keyword evidence="3" id="KW-1003">Cell membrane</keyword>
<feature type="compositionally biased region" description="Polar residues" evidence="9">
    <location>
        <begin position="8"/>
        <end position="27"/>
    </location>
</feature>
<dbReference type="Gene3D" id="1.20.1250.20">
    <property type="entry name" value="MFS general substrate transporter like domains"/>
    <property type="match status" value="1"/>
</dbReference>
<dbReference type="PROSITE" id="PS50850">
    <property type="entry name" value="MFS"/>
    <property type="match status" value="1"/>
</dbReference>
<keyword evidence="8" id="KW-0325">Glycoprotein</keyword>
<dbReference type="Pfam" id="PF00083">
    <property type="entry name" value="Sugar_tr"/>
    <property type="match status" value="1"/>
</dbReference>
<dbReference type="EMBL" id="FZQP02001114">
    <property type="protein sequence ID" value="VVC91664.1"/>
    <property type="molecule type" value="Genomic_DNA"/>
</dbReference>
<evidence type="ECO:0000256" key="7">
    <source>
        <dbReference type="ARBA" id="ARBA00023136"/>
    </source>
</evidence>
<gene>
    <name evidence="12" type="ORF">LSINAPIS_LOCUS4292</name>
</gene>
<feature type="transmembrane region" description="Helical" evidence="10">
    <location>
        <begin position="381"/>
        <end position="404"/>
    </location>
</feature>
<evidence type="ECO:0000256" key="5">
    <source>
        <dbReference type="ARBA" id="ARBA00022692"/>
    </source>
</evidence>
<dbReference type="SUPFAM" id="SSF103473">
    <property type="entry name" value="MFS general substrate transporter"/>
    <property type="match status" value="1"/>
</dbReference>
<keyword evidence="5 10" id="KW-0812">Transmembrane</keyword>
<feature type="transmembrane region" description="Helical" evidence="10">
    <location>
        <begin position="168"/>
        <end position="188"/>
    </location>
</feature>
<dbReference type="PANTHER" id="PTHR48021:SF68">
    <property type="entry name" value="MAJOR FACILITATOR SUPERFAMILY (MFS) PROFILE DOMAIN-CONTAINING PROTEIN"/>
    <property type="match status" value="1"/>
</dbReference>